<dbReference type="RefSeq" id="WP_213349675.1">
    <property type="nucleotide sequence ID" value="NZ_JAEDAM010000062.1"/>
</dbReference>
<feature type="transmembrane region" description="Helical" evidence="1">
    <location>
        <begin position="119"/>
        <end position="140"/>
    </location>
</feature>
<accession>A0ABS5QNJ4</accession>
<gene>
    <name evidence="2" type="ORF">VAMP_234n102</name>
</gene>
<feature type="transmembrane region" description="Helical" evidence="1">
    <location>
        <begin position="44"/>
        <end position="66"/>
    </location>
</feature>
<keyword evidence="1" id="KW-1133">Transmembrane helix</keyword>
<feature type="transmembrane region" description="Helical" evidence="1">
    <location>
        <begin position="169"/>
        <end position="191"/>
    </location>
</feature>
<dbReference type="EMBL" id="JAEDAM010000062">
    <property type="protein sequence ID" value="MBS8122258.1"/>
    <property type="molecule type" value="Genomic_DNA"/>
</dbReference>
<protein>
    <submittedName>
        <fullName evidence="2">Uncharacterized protein</fullName>
    </submittedName>
</protein>
<evidence type="ECO:0000256" key="1">
    <source>
        <dbReference type="SAM" id="Phobius"/>
    </source>
</evidence>
<comment type="caution">
    <text evidence="2">The sequence shown here is derived from an EMBL/GenBank/DDBJ whole genome shotgun (WGS) entry which is preliminary data.</text>
</comment>
<dbReference type="Proteomes" id="UP000680365">
    <property type="component" value="Unassembled WGS sequence"/>
</dbReference>
<reference evidence="2 3" key="1">
    <citation type="journal article" date="2021" name="Nat. Commun.">
        <title>Reductive evolution and unique predatory mode in the CPR bacterium Vampirococcus lugosii.</title>
        <authorList>
            <person name="Moreira D."/>
            <person name="Zivanovic Y."/>
            <person name="Lopez-Archilla A.I."/>
            <person name="Iniesto M."/>
            <person name="Lopez-Garcia P."/>
        </authorList>
    </citation>
    <scope>NUCLEOTIDE SEQUENCE [LARGE SCALE GENOMIC DNA]</scope>
    <source>
        <strain evidence="2">Chiprana</strain>
    </source>
</reference>
<keyword evidence="1" id="KW-0812">Transmembrane</keyword>
<evidence type="ECO:0000313" key="3">
    <source>
        <dbReference type="Proteomes" id="UP000680365"/>
    </source>
</evidence>
<name>A0ABS5QNJ4_9BACT</name>
<evidence type="ECO:0000313" key="2">
    <source>
        <dbReference type="EMBL" id="MBS8122258.1"/>
    </source>
</evidence>
<feature type="transmembrane region" description="Helical" evidence="1">
    <location>
        <begin position="86"/>
        <end position="107"/>
    </location>
</feature>
<feature type="transmembrane region" description="Helical" evidence="1">
    <location>
        <begin position="12"/>
        <end position="32"/>
    </location>
</feature>
<keyword evidence="3" id="KW-1185">Reference proteome</keyword>
<feature type="transmembrane region" description="Helical" evidence="1">
    <location>
        <begin position="198"/>
        <end position="218"/>
    </location>
</feature>
<sequence length="256" mass="30232">MYPYINIAGNNIYMTGIGVVIFIISVIFLINFYSKRFNINFWKFFNWLPIFLILPYILGGYFYNLFKYNLVIPLSLNDLFIILSPYGYEFNFIGITLGLIIALSMFLKKIDLRIEKLKWIDVFFYSISLSLVPFGIFLLLGDNFIGRPTSSVFGVSTFLQDSVLYNYDMVYPVGLFLSLLGISIFIIGLILNYIFRRYGIGIFGFIFLSIMINLVFYFQLYDKILVTEMFGYTFDIKNYRTIFISLYFVYLYFRLR</sequence>
<proteinExistence type="predicted"/>
<organism evidence="2 3">
    <name type="scientific">Candidatus Vampirococcus lugosii</name>
    <dbReference type="NCBI Taxonomy" id="2789015"/>
    <lineage>
        <taxon>Bacteria</taxon>
        <taxon>Candidatus Absconditibacteriota</taxon>
        <taxon>Vampirococcus</taxon>
    </lineage>
</organism>
<keyword evidence="1" id="KW-0472">Membrane</keyword>
<feature type="transmembrane region" description="Helical" evidence="1">
    <location>
        <begin position="238"/>
        <end position="255"/>
    </location>
</feature>